<evidence type="ECO:0000313" key="1">
    <source>
        <dbReference type="EMBL" id="GHA82846.1"/>
    </source>
</evidence>
<dbReference type="AlphaFoldDB" id="A0A918WAB0"/>
<name>A0A918WAB0_9GAMM</name>
<protein>
    <submittedName>
        <fullName evidence="1">Uncharacterized protein</fullName>
    </submittedName>
</protein>
<dbReference type="Proteomes" id="UP000646426">
    <property type="component" value="Unassembled WGS sequence"/>
</dbReference>
<reference evidence="1" key="1">
    <citation type="journal article" date="2014" name="Int. J. Syst. Evol. Microbiol.">
        <title>Complete genome sequence of Corynebacterium casei LMG S-19264T (=DSM 44701T), isolated from a smear-ripened cheese.</title>
        <authorList>
            <consortium name="US DOE Joint Genome Institute (JGI-PGF)"/>
            <person name="Walter F."/>
            <person name="Albersmeier A."/>
            <person name="Kalinowski J."/>
            <person name="Ruckert C."/>
        </authorList>
    </citation>
    <scope>NUCLEOTIDE SEQUENCE</scope>
    <source>
        <strain evidence="1">KCTC 23077</strain>
    </source>
</reference>
<evidence type="ECO:0000313" key="2">
    <source>
        <dbReference type="Proteomes" id="UP000646426"/>
    </source>
</evidence>
<accession>A0A918WAB0</accession>
<proteinExistence type="predicted"/>
<dbReference type="EMBL" id="BMYD01000003">
    <property type="protein sequence ID" value="GHA82846.1"/>
    <property type="molecule type" value="Genomic_DNA"/>
</dbReference>
<reference evidence="1" key="2">
    <citation type="submission" date="2020-09" db="EMBL/GenBank/DDBJ databases">
        <authorList>
            <person name="Sun Q."/>
            <person name="Kim S."/>
        </authorList>
    </citation>
    <scope>NUCLEOTIDE SEQUENCE</scope>
    <source>
        <strain evidence="1">KCTC 23077</strain>
    </source>
</reference>
<gene>
    <name evidence="1" type="ORF">GCM10007067_21100</name>
</gene>
<keyword evidence="2" id="KW-1185">Reference proteome</keyword>
<organism evidence="1 2">
    <name type="scientific">Cognatilysobacter bugurensis</name>
    <dbReference type="NCBI Taxonomy" id="543356"/>
    <lineage>
        <taxon>Bacteria</taxon>
        <taxon>Pseudomonadati</taxon>
        <taxon>Pseudomonadota</taxon>
        <taxon>Gammaproteobacteria</taxon>
        <taxon>Lysobacterales</taxon>
        <taxon>Lysobacteraceae</taxon>
        <taxon>Cognatilysobacter</taxon>
    </lineage>
</organism>
<comment type="caution">
    <text evidence="1">The sequence shown here is derived from an EMBL/GenBank/DDBJ whole genome shotgun (WGS) entry which is preliminary data.</text>
</comment>
<sequence length="184" mass="20731">MGMHNVTTSTSPTSNRPLRQARIVEHEIDIHPDWLDFGPEDPLDAGRWINRCARCKAQPELRFEGQAHAVRCACGNAGTAGRLASVAAINWNKSPASIHPDYRTLPFFALDGLDVPAAREKLNTVRDYLVEQKRRCEQRIRLREPVGHRYFQRIRAYLAWSIYALGLVKEAELAQDAAARQAAS</sequence>